<dbReference type="EMBL" id="VIEB01000705">
    <property type="protein sequence ID" value="TQD82848.1"/>
    <property type="molecule type" value="Genomic_DNA"/>
</dbReference>
<dbReference type="Proteomes" id="UP000315295">
    <property type="component" value="Unassembled WGS sequence"/>
</dbReference>
<comment type="caution">
    <text evidence="1">The sequence shown here is derived from an EMBL/GenBank/DDBJ whole genome shotgun (WGS) entry which is preliminary data.</text>
</comment>
<accession>A0A540L8M8</accession>
<name>A0A540L8M8_MALBA</name>
<dbReference type="AlphaFoldDB" id="A0A540L8M8"/>
<sequence>MRRYSVAVGKGTVVLEWGIGGGDGGDGVVAVLLPPLLRVSCRPPVPFCWLAGPSDHCQVDRRREYVYALTWVSMVQERDEYLPNLSQQQPNVPMEELTLEPEVSLQMVMDEMELVCQKEEGQHLAQAAAKDRELVHLHFGVVAQSLSASGIKILEAPTELLQAFP</sequence>
<proteinExistence type="predicted"/>
<protein>
    <submittedName>
        <fullName evidence="1">Uncharacterized protein</fullName>
    </submittedName>
</protein>
<organism evidence="1 2">
    <name type="scientific">Malus baccata</name>
    <name type="common">Siberian crab apple</name>
    <name type="synonym">Pyrus baccata</name>
    <dbReference type="NCBI Taxonomy" id="106549"/>
    <lineage>
        <taxon>Eukaryota</taxon>
        <taxon>Viridiplantae</taxon>
        <taxon>Streptophyta</taxon>
        <taxon>Embryophyta</taxon>
        <taxon>Tracheophyta</taxon>
        <taxon>Spermatophyta</taxon>
        <taxon>Magnoliopsida</taxon>
        <taxon>eudicotyledons</taxon>
        <taxon>Gunneridae</taxon>
        <taxon>Pentapetalae</taxon>
        <taxon>rosids</taxon>
        <taxon>fabids</taxon>
        <taxon>Rosales</taxon>
        <taxon>Rosaceae</taxon>
        <taxon>Amygdaloideae</taxon>
        <taxon>Maleae</taxon>
        <taxon>Malus</taxon>
    </lineage>
</organism>
<evidence type="ECO:0000313" key="1">
    <source>
        <dbReference type="EMBL" id="TQD82848.1"/>
    </source>
</evidence>
<reference evidence="1 2" key="1">
    <citation type="journal article" date="2019" name="G3 (Bethesda)">
        <title>Sequencing of a Wild Apple (Malus baccata) Genome Unravels the Differences Between Cultivated and Wild Apple Species Regarding Disease Resistance and Cold Tolerance.</title>
        <authorList>
            <person name="Chen X."/>
        </authorList>
    </citation>
    <scope>NUCLEOTIDE SEQUENCE [LARGE SCALE GENOMIC DNA]</scope>
    <source>
        <strain evidence="2">cv. Shandingzi</strain>
        <tissue evidence="1">Leaves</tissue>
    </source>
</reference>
<keyword evidence="2" id="KW-1185">Reference proteome</keyword>
<gene>
    <name evidence="1" type="ORF">C1H46_031595</name>
</gene>
<evidence type="ECO:0000313" key="2">
    <source>
        <dbReference type="Proteomes" id="UP000315295"/>
    </source>
</evidence>